<reference evidence="2" key="1">
    <citation type="submission" date="2021-04" db="EMBL/GenBank/DDBJ databases">
        <title>Sinoanaerobacter chloroacetimidivorans sp. nov., an obligate anaerobic bacterium isolated from anaerobic sludge.</title>
        <authorList>
            <person name="Bao Y."/>
        </authorList>
    </citation>
    <scope>NUCLEOTIDE SEQUENCE</scope>
    <source>
        <strain evidence="2">BAD-6</strain>
    </source>
</reference>
<gene>
    <name evidence="2" type="ORF">KCX82_21645</name>
</gene>
<accession>A0A8J7W708</accession>
<evidence type="ECO:0000259" key="1">
    <source>
        <dbReference type="Pfam" id="PF20564"/>
    </source>
</evidence>
<dbReference type="RefSeq" id="WP_227020594.1">
    <property type="nucleotide sequence ID" value="NZ_JAGSND010000030.1"/>
</dbReference>
<name>A0A8J7W708_9FIRM</name>
<protein>
    <recommendedName>
        <fullName evidence="1">DUF6774 domain-containing protein</fullName>
    </recommendedName>
</protein>
<evidence type="ECO:0000313" key="3">
    <source>
        <dbReference type="Proteomes" id="UP000675664"/>
    </source>
</evidence>
<dbReference type="Proteomes" id="UP000675664">
    <property type="component" value="Unassembled WGS sequence"/>
</dbReference>
<proteinExistence type="predicted"/>
<feature type="domain" description="DUF6774" evidence="1">
    <location>
        <begin position="25"/>
        <end position="50"/>
    </location>
</feature>
<dbReference type="InterPro" id="IPR046665">
    <property type="entry name" value="DUF6774"/>
</dbReference>
<sequence>MRLSELNAIVSALTIVIEENVPDVDDLAILAISINQLGDNLKSIVAQRILVNKHKDL</sequence>
<comment type="caution">
    <text evidence="2">The sequence shown here is derived from an EMBL/GenBank/DDBJ whole genome shotgun (WGS) entry which is preliminary data.</text>
</comment>
<dbReference type="EMBL" id="JAGSND010000030">
    <property type="protein sequence ID" value="MBR0600478.1"/>
    <property type="molecule type" value="Genomic_DNA"/>
</dbReference>
<evidence type="ECO:0000313" key="2">
    <source>
        <dbReference type="EMBL" id="MBR0600478.1"/>
    </source>
</evidence>
<organism evidence="2 3">
    <name type="scientific">Sinanaerobacter chloroacetimidivorans</name>
    <dbReference type="NCBI Taxonomy" id="2818044"/>
    <lineage>
        <taxon>Bacteria</taxon>
        <taxon>Bacillati</taxon>
        <taxon>Bacillota</taxon>
        <taxon>Clostridia</taxon>
        <taxon>Peptostreptococcales</taxon>
        <taxon>Anaerovoracaceae</taxon>
        <taxon>Sinanaerobacter</taxon>
    </lineage>
</organism>
<keyword evidence="3" id="KW-1185">Reference proteome</keyword>
<dbReference type="Pfam" id="PF20564">
    <property type="entry name" value="DUF6774"/>
    <property type="match status" value="1"/>
</dbReference>
<dbReference type="AlphaFoldDB" id="A0A8J7W708"/>
<reference evidence="2" key="2">
    <citation type="submission" date="2021-04" db="EMBL/GenBank/DDBJ databases">
        <authorList>
            <person name="Liu J."/>
        </authorList>
    </citation>
    <scope>NUCLEOTIDE SEQUENCE</scope>
    <source>
        <strain evidence="2">BAD-6</strain>
    </source>
</reference>